<name>A0A210Q9K5_MIZYE</name>
<keyword evidence="3" id="KW-1185">Reference proteome</keyword>
<feature type="region of interest" description="Disordered" evidence="1">
    <location>
        <begin position="1"/>
        <end position="25"/>
    </location>
</feature>
<evidence type="ECO:0000256" key="1">
    <source>
        <dbReference type="SAM" id="MobiDB-lite"/>
    </source>
</evidence>
<dbReference type="AlphaFoldDB" id="A0A210Q9K5"/>
<evidence type="ECO:0000313" key="3">
    <source>
        <dbReference type="Proteomes" id="UP000242188"/>
    </source>
</evidence>
<sequence>MKSCDEHSNANLGSALSTSMGKRYPPRLSFRSSYEKVPGPLSSIVDPYPVPVIDYHQEKKENVLCTSKLTLFHEYSPFMNSYNIYHIKRKVTSGSGNASATCDTTASIRGSTNILKVLIKIQVK</sequence>
<accession>A0A210Q9K5</accession>
<dbReference type="Proteomes" id="UP000242188">
    <property type="component" value="Unassembled WGS sequence"/>
</dbReference>
<proteinExistence type="predicted"/>
<protein>
    <submittedName>
        <fullName evidence="2">Uncharacterized protein</fullName>
    </submittedName>
</protein>
<gene>
    <name evidence="2" type="ORF">KP79_PYT19296</name>
</gene>
<organism evidence="2 3">
    <name type="scientific">Mizuhopecten yessoensis</name>
    <name type="common">Japanese scallop</name>
    <name type="synonym">Patinopecten yessoensis</name>
    <dbReference type="NCBI Taxonomy" id="6573"/>
    <lineage>
        <taxon>Eukaryota</taxon>
        <taxon>Metazoa</taxon>
        <taxon>Spiralia</taxon>
        <taxon>Lophotrochozoa</taxon>
        <taxon>Mollusca</taxon>
        <taxon>Bivalvia</taxon>
        <taxon>Autobranchia</taxon>
        <taxon>Pteriomorphia</taxon>
        <taxon>Pectinida</taxon>
        <taxon>Pectinoidea</taxon>
        <taxon>Pectinidae</taxon>
        <taxon>Mizuhopecten</taxon>
    </lineage>
</organism>
<dbReference type="EMBL" id="NEDP02004513">
    <property type="protein sequence ID" value="OWF45423.1"/>
    <property type="molecule type" value="Genomic_DNA"/>
</dbReference>
<feature type="compositionally biased region" description="Polar residues" evidence="1">
    <location>
        <begin position="9"/>
        <end position="20"/>
    </location>
</feature>
<reference evidence="2 3" key="1">
    <citation type="journal article" date="2017" name="Nat. Ecol. Evol.">
        <title>Scallop genome provides insights into evolution of bilaterian karyotype and development.</title>
        <authorList>
            <person name="Wang S."/>
            <person name="Zhang J."/>
            <person name="Jiao W."/>
            <person name="Li J."/>
            <person name="Xun X."/>
            <person name="Sun Y."/>
            <person name="Guo X."/>
            <person name="Huan P."/>
            <person name="Dong B."/>
            <person name="Zhang L."/>
            <person name="Hu X."/>
            <person name="Sun X."/>
            <person name="Wang J."/>
            <person name="Zhao C."/>
            <person name="Wang Y."/>
            <person name="Wang D."/>
            <person name="Huang X."/>
            <person name="Wang R."/>
            <person name="Lv J."/>
            <person name="Li Y."/>
            <person name="Zhang Z."/>
            <person name="Liu B."/>
            <person name="Lu W."/>
            <person name="Hui Y."/>
            <person name="Liang J."/>
            <person name="Zhou Z."/>
            <person name="Hou R."/>
            <person name="Li X."/>
            <person name="Liu Y."/>
            <person name="Li H."/>
            <person name="Ning X."/>
            <person name="Lin Y."/>
            <person name="Zhao L."/>
            <person name="Xing Q."/>
            <person name="Dou J."/>
            <person name="Li Y."/>
            <person name="Mao J."/>
            <person name="Guo H."/>
            <person name="Dou H."/>
            <person name="Li T."/>
            <person name="Mu C."/>
            <person name="Jiang W."/>
            <person name="Fu Q."/>
            <person name="Fu X."/>
            <person name="Miao Y."/>
            <person name="Liu J."/>
            <person name="Yu Q."/>
            <person name="Li R."/>
            <person name="Liao H."/>
            <person name="Li X."/>
            <person name="Kong Y."/>
            <person name="Jiang Z."/>
            <person name="Chourrout D."/>
            <person name="Li R."/>
            <person name="Bao Z."/>
        </authorList>
    </citation>
    <scope>NUCLEOTIDE SEQUENCE [LARGE SCALE GENOMIC DNA]</scope>
    <source>
        <strain evidence="2 3">PY_sf001</strain>
    </source>
</reference>
<evidence type="ECO:0000313" key="2">
    <source>
        <dbReference type="EMBL" id="OWF45423.1"/>
    </source>
</evidence>
<comment type="caution">
    <text evidence="2">The sequence shown here is derived from an EMBL/GenBank/DDBJ whole genome shotgun (WGS) entry which is preliminary data.</text>
</comment>